<gene>
    <name evidence="2" type="primary">LOC123074258</name>
</gene>
<organism evidence="2">
    <name type="scientific">Triticum aestivum</name>
    <name type="common">Wheat</name>
    <dbReference type="NCBI Taxonomy" id="4565"/>
    <lineage>
        <taxon>Eukaryota</taxon>
        <taxon>Viridiplantae</taxon>
        <taxon>Streptophyta</taxon>
        <taxon>Embryophyta</taxon>
        <taxon>Tracheophyta</taxon>
        <taxon>Spermatophyta</taxon>
        <taxon>Magnoliopsida</taxon>
        <taxon>Liliopsida</taxon>
        <taxon>Poales</taxon>
        <taxon>Poaceae</taxon>
        <taxon>BOP clade</taxon>
        <taxon>Pooideae</taxon>
        <taxon>Triticodae</taxon>
        <taxon>Triticeae</taxon>
        <taxon>Triticinae</taxon>
        <taxon>Triticum</taxon>
    </lineage>
</organism>
<dbReference type="RefSeq" id="XP_044353084.1">
    <property type="nucleotide sequence ID" value="XM_044497149.1"/>
</dbReference>
<dbReference type="Gramene" id="TraesROB_scaffold_056687_01G000100.1">
    <property type="protein sequence ID" value="TraesROB_scaffold_056687_01G000100.1"/>
    <property type="gene ID" value="TraesROB_scaffold_056687_01G000100"/>
</dbReference>
<feature type="signal peptide" evidence="1">
    <location>
        <begin position="1"/>
        <end position="27"/>
    </location>
</feature>
<dbReference type="OMA" id="VQARMVP"/>
<keyword evidence="1" id="KW-0732">Signal</keyword>
<name>A0A3B6GTD9_WHEAT</name>
<dbReference type="AlphaFoldDB" id="A0A3B6GTD9"/>
<dbReference type="Gramene" id="TraesCS3D02G139100.1">
    <property type="protein sequence ID" value="TraesCS3D02G139100.1.cds1"/>
    <property type="gene ID" value="TraesCS3D02G139100"/>
</dbReference>
<proteinExistence type="predicted"/>
<dbReference type="Proteomes" id="UP000019116">
    <property type="component" value="Chromosome 3D"/>
</dbReference>
<reference evidence="2" key="2">
    <citation type="submission" date="2018-10" db="UniProtKB">
        <authorList>
            <consortium name="EnsemblPlants"/>
        </authorList>
    </citation>
    <scope>IDENTIFICATION</scope>
</reference>
<protein>
    <submittedName>
        <fullName evidence="2">Uncharacterized protein</fullName>
    </submittedName>
</protein>
<dbReference type="Gramene" id="TraesWEE_scaffold_112646_01G000200.1">
    <property type="protein sequence ID" value="TraesWEE_scaffold_112646_01G000200.1"/>
    <property type="gene ID" value="TraesWEE_scaffold_112646_01G000200"/>
</dbReference>
<dbReference type="Gramene" id="TraesRN3D0100310500.1">
    <property type="protein sequence ID" value="TraesRN3D0100310500.1"/>
    <property type="gene ID" value="TraesRN3D0100310500"/>
</dbReference>
<dbReference type="KEGG" id="taes:123074258"/>
<sequence length="101" mass="10143">MASPRAVAIVFSFLVLAAASPSPLVQARMVPADGEGALPAGTIAAPEITTGSVGTASSLQEALVQRPPLPLPQLMSPPTMAVFAQRSSRMLGSVPSPGVGH</sequence>
<accession>A0A3B6GTD9</accession>
<evidence type="ECO:0000313" key="2">
    <source>
        <dbReference type="EnsemblPlants" id="TraesCS3D02G139100.1.cds1"/>
    </source>
</evidence>
<evidence type="ECO:0000256" key="1">
    <source>
        <dbReference type="SAM" id="SignalP"/>
    </source>
</evidence>
<feature type="chain" id="PRO_5017193079" evidence="1">
    <location>
        <begin position="28"/>
        <end position="101"/>
    </location>
</feature>
<reference evidence="2" key="1">
    <citation type="submission" date="2018-08" db="EMBL/GenBank/DDBJ databases">
        <authorList>
            <person name="Rossello M."/>
        </authorList>
    </citation>
    <scope>NUCLEOTIDE SEQUENCE [LARGE SCALE GENOMIC DNA]</scope>
    <source>
        <strain evidence="2">cv. Chinese Spring</strain>
    </source>
</reference>
<evidence type="ECO:0000313" key="3">
    <source>
        <dbReference type="Proteomes" id="UP000019116"/>
    </source>
</evidence>
<dbReference type="EnsemblPlants" id="TraesCS3D02G139100.1">
    <property type="protein sequence ID" value="TraesCS3D02G139100.1.cds1"/>
    <property type="gene ID" value="TraesCS3D02G139100"/>
</dbReference>
<dbReference type="Gramene" id="TraesCLE_scaffold_010310_01G000300.1">
    <property type="protein sequence ID" value="TraesCLE_scaffold_010310_01G000300.1"/>
    <property type="gene ID" value="TraesCLE_scaffold_010310_01G000300"/>
</dbReference>
<keyword evidence="3" id="KW-1185">Reference proteome</keyword>
<dbReference type="GeneID" id="123074258"/>
<dbReference type="Gramene" id="TraesCS3D03G0292100.1">
    <property type="protein sequence ID" value="TraesCS3D03G0292100.1.CDS1"/>
    <property type="gene ID" value="TraesCS3D03G0292100"/>
</dbReference>
<dbReference type="Gramene" id="TraesCAD_scaffold_060695_01G000100.1">
    <property type="protein sequence ID" value="TraesCAD_scaffold_060695_01G000100.1"/>
    <property type="gene ID" value="TraesCAD_scaffold_060695_01G000100"/>
</dbReference>